<evidence type="ECO:0000256" key="5">
    <source>
        <dbReference type="RuleBase" id="RU003833"/>
    </source>
</evidence>
<evidence type="ECO:0000256" key="4">
    <source>
        <dbReference type="PIRSR" id="PIRSR600407-2"/>
    </source>
</evidence>
<dbReference type="InterPro" id="IPR000407">
    <property type="entry name" value="GDA1_CD39_NTPase"/>
</dbReference>
<gene>
    <name evidence="6" type="ORF">V1264_018207</name>
</gene>
<proteinExistence type="inferred from homology"/>
<comment type="caution">
    <text evidence="6">The sequence shown here is derived from an EMBL/GenBank/DDBJ whole genome shotgun (WGS) entry which is preliminary data.</text>
</comment>
<protein>
    <submittedName>
        <fullName evidence="6">Uncharacterized protein</fullName>
    </submittedName>
</protein>
<dbReference type="PANTHER" id="PTHR11782">
    <property type="entry name" value="ADENOSINE/GUANOSINE DIPHOSPHATASE"/>
    <property type="match status" value="1"/>
</dbReference>
<evidence type="ECO:0000313" key="7">
    <source>
        <dbReference type="Proteomes" id="UP001374579"/>
    </source>
</evidence>
<feature type="binding site" evidence="4">
    <location>
        <begin position="360"/>
        <end position="364"/>
    </location>
    <ligand>
        <name>ATP</name>
        <dbReference type="ChEBI" id="CHEBI:30616"/>
    </ligand>
</feature>
<reference evidence="6 7" key="1">
    <citation type="submission" date="2024-02" db="EMBL/GenBank/DDBJ databases">
        <title>Chromosome-scale genome assembly of the rough periwinkle Littorina saxatilis.</title>
        <authorList>
            <person name="De Jode A."/>
            <person name="Faria R."/>
            <person name="Formenti G."/>
            <person name="Sims Y."/>
            <person name="Smith T.P."/>
            <person name="Tracey A."/>
            <person name="Wood J.M.D."/>
            <person name="Zagrodzka Z.B."/>
            <person name="Johannesson K."/>
            <person name="Butlin R.K."/>
            <person name="Leder E.H."/>
        </authorList>
    </citation>
    <scope>NUCLEOTIDE SEQUENCE [LARGE SCALE GENOMIC DNA]</scope>
    <source>
        <strain evidence="6">Snail1</strain>
        <tissue evidence="6">Muscle</tissue>
    </source>
</reference>
<keyword evidence="4" id="KW-0547">Nucleotide-binding</keyword>
<organism evidence="6 7">
    <name type="scientific">Littorina saxatilis</name>
    <dbReference type="NCBI Taxonomy" id="31220"/>
    <lineage>
        <taxon>Eukaryota</taxon>
        <taxon>Metazoa</taxon>
        <taxon>Spiralia</taxon>
        <taxon>Lophotrochozoa</taxon>
        <taxon>Mollusca</taxon>
        <taxon>Gastropoda</taxon>
        <taxon>Caenogastropoda</taxon>
        <taxon>Littorinimorpha</taxon>
        <taxon>Littorinoidea</taxon>
        <taxon>Littorinidae</taxon>
        <taxon>Littorina</taxon>
    </lineage>
</organism>
<dbReference type="PROSITE" id="PS01238">
    <property type="entry name" value="GDA1_CD39_NTPASE"/>
    <property type="match status" value="1"/>
</dbReference>
<feature type="active site" description="Proton acceptor" evidence="3">
    <location>
        <position position="331"/>
    </location>
</feature>
<keyword evidence="7" id="KW-1185">Reference proteome</keyword>
<dbReference type="GO" id="GO:0016787">
    <property type="term" value="F:hydrolase activity"/>
    <property type="evidence" value="ECO:0007669"/>
    <property type="project" value="UniProtKB-KW"/>
</dbReference>
<evidence type="ECO:0000256" key="3">
    <source>
        <dbReference type="PIRSR" id="PIRSR600407-1"/>
    </source>
</evidence>
<dbReference type="EMBL" id="JBAMIC010000008">
    <property type="protein sequence ID" value="KAK7103274.1"/>
    <property type="molecule type" value="Genomic_DNA"/>
</dbReference>
<accession>A0AAN9BDM8</accession>
<dbReference type="Gene3D" id="3.30.420.40">
    <property type="match status" value="1"/>
</dbReference>
<evidence type="ECO:0000256" key="2">
    <source>
        <dbReference type="ARBA" id="ARBA00022801"/>
    </source>
</evidence>
<evidence type="ECO:0000313" key="6">
    <source>
        <dbReference type="EMBL" id="KAK7103274.1"/>
    </source>
</evidence>
<comment type="similarity">
    <text evidence="1 5">Belongs to the GDA1/CD39 NTPase family.</text>
</comment>
<dbReference type="PANTHER" id="PTHR11782:SF127">
    <property type="entry name" value="NTPASE, ISOFORM F"/>
    <property type="match status" value="1"/>
</dbReference>
<dbReference type="Proteomes" id="UP001374579">
    <property type="component" value="Unassembled WGS sequence"/>
</dbReference>
<keyword evidence="4" id="KW-0067">ATP-binding</keyword>
<name>A0AAN9BDM8_9CAEN</name>
<dbReference type="AlphaFoldDB" id="A0AAN9BDM8"/>
<dbReference type="Pfam" id="PF01150">
    <property type="entry name" value="GDA1_CD39"/>
    <property type="match status" value="1"/>
</dbReference>
<keyword evidence="2 5" id="KW-0378">Hydrolase</keyword>
<sequence length="578" mass="63525">MMDANGSSKGKCPEDQSHSSKCSHECLQEALTAADATLSKQCDSSISGEPNGRGESVQTGNINNKKMCLQAEKSGGKTGSDLAISSSVQKGVFLLGAVLGVLSVILAMNSSGTSKQSSLHISRLIESLEKHGYSSMIHDHRERHAYGSPDLLTTDAKQELVDRLLQRNLQKKDVDEDLEVDALVKATEPKFMTIDVSGLKKKRKDGEELFCVVFDAGSTGSRVHIYRWRFEDNGVQLVKEVYRWVTPGLSDFVHKPEAITDNIQPLIDVAMETVPASLHKSTPLVFKATAGLRLLDADGAEMLLQRVRELLALTDFDFISGDIGIMGGRDEGLFGWITINYLLGNLDGSSLTAAALDLGGGSIQITYKPQHLAYFGEDLGLLELFGDGYDLYTHSYLGQGLKAARNGTLQEALDGTLTSNCLPVGYSGIFTYEGIDYKVRGPEVASQDECWRQVGQFLSTSGIVTPWDLIGNHQNPQVYLFSYFYEVLEWAGVITDGEAEKIMTIDDFYNAAFRECHSEIQHPSHPFLCQDLTYITRLLGETYMLWDKPLHVVEEIKSGEVSWSLGAALDALSRLHSE</sequence>
<evidence type="ECO:0000256" key="1">
    <source>
        <dbReference type="ARBA" id="ARBA00009283"/>
    </source>
</evidence>
<dbReference type="Gene3D" id="3.30.420.150">
    <property type="entry name" value="Exopolyphosphatase. Domain 2"/>
    <property type="match status" value="1"/>
</dbReference>
<dbReference type="GO" id="GO:0005524">
    <property type="term" value="F:ATP binding"/>
    <property type="evidence" value="ECO:0007669"/>
    <property type="project" value="UniProtKB-KW"/>
</dbReference>